<gene>
    <name evidence="1" type="ORF">QC823_14885</name>
</gene>
<dbReference type="InterPro" id="IPR018721">
    <property type="entry name" value="DUF2252"/>
</dbReference>
<dbReference type="EMBL" id="JARWAN010000032">
    <property type="protein sequence ID" value="MDR5900254.1"/>
    <property type="molecule type" value="Genomic_DNA"/>
</dbReference>
<keyword evidence="2" id="KW-1185">Reference proteome</keyword>
<dbReference type="SUPFAM" id="SSF56112">
    <property type="entry name" value="Protein kinase-like (PK-like)"/>
    <property type="match status" value="1"/>
</dbReference>
<comment type="caution">
    <text evidence="1">The sequence shown here is derived from an EMBL/GenBank/DDBJ whole genome shotgun (WGS) entry which is preliminary data.</text>
</comment>
<dbReference type="PANTHER" id="PTHR39441:SF1">
    <property type="entry name" value="DUF2252 DOMAIN-CONTAINING PROTEIN"/>
    <property type="match status" value="1"/>
</dbReference>
<dbReference type="InterPro" id="IPR011009">
    <property type="entry name" value="Kinase-like_dom_sf"/>
</dbReference>
<proteinExistence type="predicted"/>
<dbReference type="Proteomes" id="UP001254564">
    <property type="component" value="Unassembled WGS sequence"/>
</dbReference>
<evidence type="ECO:0000313" key="1">
    <source>
        <dbReference type="EMBL" id="MDR5900254.1"/>
    </source>
</evidence>
<evidence type="ECO:0000313" key="2">
    <source>
        <dbReference type="Proteomes" id="UP001254564"/>
    </source>
</evidence>
<sequence>MSQPLTRHNRPQQVFDAIAAANANLSDADRAIKYDKLAVSPYRFFRGTNHLYWNDVWHDWRFALYGGLPETQTWLQGDAHAYNFGAYGHHDDSVRYGMDDFDDALIGDYQYDLWRLAISLVLDARENVGLSRKGIRKALVALVESYHDELVGHQRGETPGAVTLDTAKGPLKPFMQHVGDKNSRAKSLHKWTQQTAEGRRFAERPDKLAGLPAHIGSQLRKAVEEEYPQTLQSRRAEAEDSHFRVKDMARRLNAGTGSLGLERYYVLIEGGRNHEHDDVILDIKQQTPPEGWALMTRNEKQAWRNAFPHEGIRHAAAFCAIAEHPDIYLGWLHLDDRVFSVRERSPYKKDFPTDKIDSAKPYRKLVGQWGRILAREHLRGARALNPDDPACFARSVCSQLEGRLDHFVDMVTTLALSYAECATQDYRFFVEDWSKQDNHQKADKKS</sequence>
<reference evidence="1 2" key="1">
    <citation type="submission" date="2023-04" db="EMBL/GenBank/DDBJ databases">
        <title>A long-awaited taxogenomic arrangement of the family Halomonadaceae.</title>
        <authorList>
            <person name="De La Haba R."/>
            <person name="Chuvochina M."/>
            <person name="Wittouck S."/>
            <person name="Arahal D.R."/>
            <person name="Sanchez-Porro C."/>
            <person name="Hugenholtz P."/>
            <person name="Ventosa A."/>
        </authorList>
    </citation>
    <scope>NUCLEOTIDE SEQUENCE [LARGE SCALE GENOMIC DNA]</scope>
    <source>
        <strain evidence="1 2">DSM 21020</strain>
    </source>
</reference>
<organism evidence="1 2">
    <name type="scientific">Vreelandella vilamensis</name>
    <dbReference type="NCBI Taxonomy" id="531309"/>
    <lineage>
        <taxon>Bacteria</taxon>
        <taxon>Pseudomonadati</taxon>
        <taxon>Pseudomonadota</taxon>
        <taxon>Gammaproteobacteria</taxon>
        <taxon>Oceanospirillales</taxon>
        <taxon>Halomonadaceae</taxon>
        <taxon>Vreelandella</taxon>
    </lineage>
</organism>
<accession>A0ABU1H7I0</accession>
<dbReference type="RefSeq" id="WP_309657132.1">
    <property type="nucleotide sequence ID" value="NZ_JARWAN010000032.1"/>
</dbReference>
<dbReference type="PANTHER" id="PTHR39441">
    <property type="entry name" value="DUF2252 DOMAIN-CONTAINING PROTEIN"/>
    <property type="match status" value="1"/>
</dbReference>
<dbReference type="Pfam" id="PF10009">
    <property type="entry name" value="DUF2252"/>
    <property type="match status" value="1"/>
</dbReference>
<protein>
    <submittedName>
        <fullName evidence="1">DUF2252 family protein</fullName>
    </submittedName>
</protein>
<name>A0ABU1H7I0_9GAMM</name>